<accession>A0A4R0RKE3</accession>
<dbReference type="GO" id="GO:0004497">
    <property type="term" value="F:monooxygenase activity"/>
    <property type="evidence" value="ECO:0007669"/>
    <property type="project" value="TreeGrafter"/>
</dbReference>
<dbReference type="EMBL" id="RWJN01000053">
    <property type="protein sequence ID" value="TCD68951.1"/>
    <property type="molecule type" value="Genomic_DNA"/>
</dbReference>
<gene>
    <name evidence="3" type="ORF">EIP91_009341</name>
</gene>
<evidence type="ECO:0000313" key="4">
    <source>
        <dbReference type="Proteomes" id="UP000292702"/>
    </source>
</evidence>
<dbReference type="Proteomes" id="UP000292702">
    <property type="component" value="Unassembled WGS sequence"/>
</dbReference>
<evidence type="ECO:0000313" key="3">
    <source>
        <dbReference type="EMBL" id="TCD68951.1"/>
    </source>
</evidence>
<feature type="domain" description="FAD/NAD(P)-binding" evidence="2">
    <location>
        <begin position="188"/>
        <end position="374"/>
    </location>
</feature>
<keyword evidence="1" id="KW-0560">Oxidoreductase</keyword>
<evidence type="ECO:0000256" key="1">
    <source>
        <dbReference type="ARBA" id="ARBA00023002"/>
    </source>
</evidence>
<dbReference type="PANTHER" id="PTHR43539:SF68">
    <property type="entry name" value="FLAVIN-BINDING MONOOXYGENASE-LIKE PROTEIN (AFU_ORTHOLOGUE AFUA_4G09220)"/>
    <property type="match status" value="1"/>
</dbReference>
<dbReference type="SUPFAM" id="SSF51905">
    <property type="entry name" value="FAD/NAD(P)-binding domain"/>
    <property type="match status" value="1"/>
</dbReference>
<name>A0A4R0RKE3_9APHY</name>
<protein>
    <recommendedName>
        <fullName evidence="2">FAD/NAD(P)-binding domain-containing protein</fullName>
    </recommendedName>
</protein>
<dbReference type="PRINTS" id="PR00411">
    <property type="entry name" value="PNDRDTASEI"/>
</dbReference>
<organism evidence="3 4">
    <name type="scientific">Steccherinum ochraceum</name>
    <dbReference type="NCBI Taxonomy" id="92696"/>
    <lineage>
        <taxon>Eukaryota</taxon>
        <taxon>Fungi</taxon>
        <taxon>Dikarya</taxon>
        <taxon>Basidiomycota</taxon>
        <taxon>Agaricomycotina</taxon>
        <taxon>Agaricomycetes</taxon>
        <taxon>Polyporales</taxon>
        <taxon>Steccherinaceae</taxon>
        <taxon>Steccherinum</taxon>
    </lineage>
</organism>
<dbReference type="PANTHER" id="PTHR43539">
    <property type="entry name" value="FLAVIN-BINDING MONOOXYGENASE-LIKE PROTEIN (AFU_ORTHOLOGUE AFUA_4G09220)"/>
    <property type="match status" value="1"/>
</dbReference>
<keyword evidence="4" id="KW-1185">Reference proteome</keyword>
<reference evidence="3 4" key="1">
    <citation type="submission" date="2018-11" db="EMBL/GenBank/DDBJ databases">
        <title>Genome assembly of Steccherinum ochraceum LE-BIN_3174, the white-rot fungus of the Steccherinaceae family (The Residual Polyporoid clade, Polyporales, Basidiomycota).</title>
        <authorList>
            <person name="Fedorova T.V."/>
            <person name="Glazunova O.A."/>
            <person name="Landesman E.O."/>
            <person name="Moiseenko K.V."/>
            <person name="Psurtseva N.V."/>
            <person name="Savinova O.S."/>
            <person name="Shakhova N.V."/>
            <person name="Tyazhelova T.V."/>
            <person name="Vasina D.V."/>
        </authorList>
    </citation>
    <scope>NUCLEOTIDE SEQUENCE [LARGE SCALE GENOMIC DNA]</scope>
    <source>
        <strain evidence="3 4">LE-BIN_3174</strain>
    </source>
</reference>
<comment type="caution">
    <text evidence="3">The sequence shown here is derived from an EMBL/GenBank/DDBJ whole genome shotgun (WGS) entry which is preliminary data.</text>
</comment>
<dbReference type="STRING" id="92696.A0A4R0RKE3"/>
<dbReference type="Pfam" id="PF07992">
    <property type="entry name" value="Pyr_redox_2"/>
    <property type="match status" value="1"/>
</dbReference>
<proteinExistence type="predicted"/>
<dbReference type="InterPro" id="IPR023753">
    <property type="entry name" value="FAD/NAD-binding_dom"/>
</dbReference>
<evidence type="ECO:0000259" key="2">
    <source>
        <dbReference type="Pfam" id="PF07992"/>
    </source>
</evidence>
<dbReference type="AlphaFoldDB" id="A0A4R0RKE3"/>
<dbReference type="OrthoDB" id="74360at2759"/>
<sequence>MSSEPYLPTRDRLPVPIPPDVDANAIGRQWLASFAQAVDKKDVSALSACIHPEGWWRDLFALTWDLRSFHGDAIHTFISERVFSKTEDLQFHVDPTQIEEAALKQPLPDLAWILVQFPFTTKVGQGKGIAYLVPSGPDTWQAFTIATHLIGLTDHPEITGSLRSFAPNHGKWEEQRRRERDFVDSAPEVLIVGAGHSGLDTAARLGSLGVKTLVVDKNERVGDNWRGRYEALCLHDVVWFNHLPYLNFPSTWPVYIPAKKIADWLEHYVDTMELNTGKWKATVQNVKTGEERSFEVDHVVFALGLAAGRPYFPTIPGQDQFKGQTLHSMEHKSAKDHLGKKVVIIGACTSAHDIASEYADFGVDVTIYQRSSTYIMTNKEGMPRLMKPNYWEGGPPIDDADRLANSFPVKFSRLFGGRAVKDIMDADKELLDGLHRVGYRTNEGEGGGLLWMAIRRGGGYYLDVGACQKIVDGKIKIKNDAKLTNFTPTGLQFDNGSHLDADVVLFATGFGDFRDVVRPIVGDTVVDRMPPIWGINDEGEIRGVWREIGTPGLWYMVGNFAWSRFFSRSLALQIKAKQVGEFGTRYSAPQTA</sequence>
<dbReference type="GO" id="GO:0050660">
    <property type="term" value="F:flavin adenine dinucleotide binding"/>
    <property type="evidence" value="ECO:0007669"/>
    <property type="project" value="TreeGrafter"/>
</dbReference>
<dbReference type="InterPro" id="IPR036188">
    <property type="entry name" value="FAD/NAD-bd_sf"/>
</dbReference>
<dbReference type="InterPro" id="IPR050982">
    <property type="entry name" value="Auxin_biosynth/cation_transpt"/>
</dbReference>
<dbReference type="Gene3D" id="3.50.50.60">
    <property type="entry name" value="FAD/NAD(P)-binding domain"/>
    <property type="match status" value="1"/>
</dbReference>